<feature type="transmembrane region" description="Helical" evidence="6">
    <location>
        <begin position="575"/>
        <end position="595"/>
    </location>
</feature>
<feature type="transmembrane region" description="Helical" evidence="6">
    <location>
        <begin position="303"/>
        <end position="320"/>
    </location>
</feature>
<dbReference type="InterPro" id="IPR036259">
    <property type="entry name" value="MFS_trans_sf"/>
</dbReference>
<sequence length="616" mass="67555">MPRESKDIDGKETHEAPLSTSDESLPGTPPILEAPTYQPDLHDAGTPDPNLKHGSHTARRGRSHSGQSGESRESHDSDRTQSDEGHDAQVATPHRSRSRAQSSTRSIQKDAIVVPRGERRGLFANLAVIAEVTEPHDYTRKKKWMITFVVAVAAAAAPMGSSIVLPALGDITTTFNSTPTVVNLSVAMYMLSMSIFPLWWSSFSETLGRRTIYLSSFLLFLVFNIVSAVSTNISMFVIFRLLSGGAAASVQAVGAGTIADVWEVKERGTAMGIFYLGPLCGPLISPILGGVLTQELGWRSTQWALAIFGALLILFILFCLPETLGARKALTQEAAEEVQMGNDEKGSDNTPESQLARTKTAQSVAMKSKKYLAMLRRAFLDPLRIILYLRFPAVAISVAYASITFGSLYMLNISVQRTFSGDPYNYSTIIVGLLYIPNSMGYFLASLFGGRWVDNIMHREARKAGRYDERGRLKFVPEDRMKENAWLGAFLYPAGLIMYGWTARYGVNTAAPMIANFFFGVGSMLIFALVTTMLTEFMPRKASHGIALNNFVRNVLSCVATIVAEPLMAAIGDGWLFTGLGVICVAWGCLTIWAMKTFGGRWRIVMDQKMEKAMGD</sequence>
<feature type="compositionally biased region" description="Basic and acidic residues" evidence="5">
    <location>
        <begin position="70"/>
        <end position="87"/>
    </location>
</feature>
<keyword evidence="2 6" id="KW-0812">Transmembrane</keyword>
<dbReference type="Gene3D" id="1.20.1250.20">
    <property type="entry name" value="MFS general substrate transporter like domains"/>
    <property type="match status" value="1"/>
</dbReference>
<feature type="transmembrane region" description="Helical" evidence="6">
    <location>
        <begin position="273"/>
        <end position="291"/>
    </location>
</feature>
<feature type="transmembrane region" description="Helical" evidence="6">
    <location>
        <begin position="212"/>
        <end position="231"/>
    </location>
</feature>
<keyword evidence="3 6" id="KW-1133">Transmembrane helix</keyword>
<dbReference type="InterPro" id="IPR020846">
    <property type="entry name" value="MFS_dom"/>
</dbReference>
<evidence type="ECO:0000256" key="6">
    <source>
        <dbReference type="SAM" id="Phobius"/>
    </source>
</evidence>
<evidence type="ECO:0000256" key="3">
    <source>
        <dbReference type="ARBA" id="ARBA00022989"/>
    </source>
</evidence>
<dbReference type="CDD" id="cd17323">
    <property type="entry name" value="MFS_Tpo1_MDR_like"/>
    <property type="match status" value="1"/>
</dbReference>
<evidence type="ECO:0000259" key="7">
    <source>
        <dbReference type="PROSITE" id="PS50850"/>
    </source>
</evidence>
<dbReference type="Proteomes" id="UP000803884">
    <property type="component" value="Unassembled WGS sequence"/>
</dbReference>
<proteinExistence type="predicted"/>
<evidence type="ECO:0000256" key="4">
    <source>
        <dbReference type="ARBA" id="ARBA00023136"/>
    </source>
</evidence>
<feature type="transmembrane region" description="Helical" evidence="6">
    <location>
        <begin position="484"/>
        <end position="501"/>
    </location>
</feature>
<name>A0AB34KDU8_9PEZI</name>
<evidence type="ECO:0000313" key="8">
    <source>
        <dbReference type="EMBL" id="KAL1582823.1"/>
    </source>
</evidence>
<dbReference type="GO" id="GO:0005886">
    <property type="term" value="C:plasma membrane"/>
    <property type="evidence" value="ECO:0007669"/>
    <property type="project" value="TreeGrafter"/>
</dbReference>
<evidence type="ECO:0000256" key="2">
    <source>
        <dbReference type="ARBA" id="ARBA00022692"/>
    </source>
</evidence>
<evidence type="ECO:0000256" key="1">
    <source>
        <dbReference type="ARBA" id="ARBA00004141"/>
    </source>
</evidence>
<dbReference type="PROSITE" id="PS50850">
    <property type="entry name" value="MFS"/>
    <property type="match status" value="1"/>
</dbReference>
<feature type="transmembrane region" description="Helical" evidence="6">
    <location>
        <begin position="385"/>
        <end position="409"/>
    </location>
</feature>
<dbReference type="GeneID" id="96010073"/>
<feature type="compositionally biased region" description="Basic and acidic residues" evidence="5">
    <location>
        <begin position="1"/>
        <end position="15"/>
    </location>
</feature>
<feature type="transmembrane region" description="Helical" evidence="6">
    <location>
        <begin position="551"/>
        <end position="569"/>
    </location>
</feature>
<gene>
    <name evidence="8" type="ORF">WHR41_08631</name>
</gene>
<dbReference type="GO" id="GO:0015203">
    <property type="term" value="F:polyamine transmembrane transporter activity"/>
    <property type="evidence" value="ECO:0007669"/>
    <property type="project" value="TreeGrafter"/>
</dbReference>
<comment type="subcellular location">
    <subcellularLocation>
        <location evidence="1">Membrane</location>
        <topology evidence="1">Multi-pass membrane protein</topology>
    </subcellularLocation>
</comment>
<evidence type="ECO:0000313" key="9">
    <source>
        <dbReference type="Proteomes" id="UP000803884"/>
    </source>
</evidence>
<protein>
    <recommendedName>
        <fullName evidence="7">Major facilitator superfamily (MFS) profile domain-containing protein</fullName>
    </recommendedName>
</protein>
<dbReference type="PANTHER" id="PTHR23502:SF5">
    <property type="entry name" value="QUINIDINE RESISTANCE PROTEIN 3"/>
    <property type="match status" value="1"/>
</dbReference>
<dbReference type="InterPro" id="IPR011701">
    <property type="entry name" value="MFS"/>
</dbReference>
<feature type="compositionally biased region" description="Basic residues" evidence="5">
    <location>
        <begin position="53"/>
        <end position="63"/>
    </location>
</feature>
<dbReference type="Pfam" id="PF07690">
    <property type="entry name" value="MFS_1"/>
    <property type="match status" value="1"/>
</dbReference>
<dbReference type="PANTHER" id="PTHR23502">
    <property type="entry name" value="MAJOR FACILITATOR SUPERFAMILY"/>
    <property type="match status" value="1"/>
</dbReference>
<evidence type="ECO:0000256" key="5">
    <source>
        <dbReference type="SAM" id="MobiDB-lite"/>
    </source>
</evidence>
<keyword evidence="9" id="KW-1185">Reference proteome</keyword>
<feature type="transmembrane region" description="Helical" evidence="6">
    <location>
        <begin position="180"/>
        <end position="200"/>
    </location>
</feature>
<feature type="transmembrane region" description="Helical" evidence="6">
    <location>
        <begin position="237"/>
        <end position="261"/>
    </location>
</feature>
<dbReference type="SUPFAM" id="SSF103473">
    <property type="entry name" value="MFS general substrate transporter"/>
    <property type="match status" value="1"/>
</dbReference>
<feature type="domain" description="Major facilitator superfamily (MFS) profile" evidence="7">
    <location>
        <begin position="146"/>
        <end position="599"/>
    </location>
</feature>
<feature type="region of interest" description="Disordered" evidence="5">
    <location>
        <begin position="1"/>
        <end position="111"/>
    </location>
</feature>
<dbReference type="RefSeq" id="XP_069225930.1">
    <property type="nucleotide sequence ID" value="XM_069377235.1"/>
</dbReference>
<dbReference type="AlphaFoldDB" id="A0AB34KDU8"/>
<feature type="transmembrane region" description="Helical" evidence="6">
    <location>
        <begin position="429"/>
        <end position="453"/>
    </location>
</feature>
<feature type="transmembrane region" description="Helical" evidence="6">
    <location>
        <begin position="144"/>
        <end position="168"/>
    </location>
</feature>
<reference evidence="8 9" key="1">
    <citation type="journal article" date="2020" name="Microbiol. Resour. Announc.">
        <title>Draft Genome Sequence of a Cladosporium Species Isolated from the Mesophotic Ascidian Didemnum maculosum.</title>
        <authorList>
            <person name="Gioti A."/>
            <person name="Siaperas R."/>
            <person name="Nikolaivits E."/>
            <person name="Le Goff G."/>
            <person name="Ouazzani J."/>
            <person name="Kotoulas G."/>
            <person name="Topakas E."/>
        </authorList>
    </citation>
    <scope>NUCLEOTIDE SEQUENCE [LARGE SCALE GENOMIC DNA]</scope>
    <source>
        <strain evidence="8 9">TM138-S3</strain>
    </source>
</reference>
<dbReference type="GO" id="GO:0010509">
    <property type="term" value="P:intracellular polyamine homeostasis"/>
    <property type="evidence" value="ECO:0007669"/>
    <property type="project" value="TreeGrafter"/>
</dbReference>
<comment type="caution">
    <text evidence="8">The sequence shown here is derived from an EMBL/GenBank/DDBJ whole genome shotgun (WGS) entry which is preliminary data.</text>
</comment>
<accession>A0AB34KDU8</accession>
<dbReference type="EMBL" id="JAAQHG020000043">
    <property type="protein sequence ID" value="KAL1582823.1"/>
    <property type="molecule type" value="Genomic_DNA"/>
</dbReference>
<keyword evidence="4 6" id="KW-0472">Membrane</keyword>
<organism evidence="8 9">
    <name type="scientific">Cladosporium halotolerans</name>
    <dbReference type="NCBI Taxonomy" id="1052096"/>
    <lineage>
        <taxon>Eukaryota</taxon>
        <taxon>Fungi</taxon>
        <taxon>Dikarya</taxon>
        <taxon>Ascomycota</taxon>
        <taxon>Pezizomycotina</taxon>
        <taxon>Dothideomycetes</taxon>
        <taxon>Dothideomycetidae</taxon>
        <taxon>Cladosporiales</taxon>
        <taxon>Cladosporiaceae</taxon>
        <taxon>Cladosporium</taxon>
    </lineage>
</organism>
<feature type="transmembrane region" description="Helical" evidence="6">
    <location>
        <begin position="513"/>
        <end position="530"/>
    </location>
</feature>